<feature type="binding site" evidence="7">
    <location>
        <position position="137"/>
    </location>
    <ligand>
        <name>Zn(2+)</name>
        <dbReference type="ChEBI" id="CHEBI:29105"/>
    </ligand>
</feature>
<proteinExistence type="inferred from homology"/>
<dbReference type="EMBL" id="CP046566">
    <property type="protein sequence ID" value="QGW29919.1"/>
    <property type="molecule type" value="Genomic_DNA"/>
</dbReference>
<dbReference type="InterPro" id="IPR036390">
    <property type="entry name" value="WH_DNA-bd_sf"/>
</dbReference>
<keyword evidence="2" id="KW-0678">Repressor</keyword>
<dbReference type="PANTHER" id="PTHR33202">
    <property type="entry name" value="ZINC UPTAKE REGULATION PROTEIN"/>
    <property type="match status" value="1"/>
</dbReference>
<accession>A0A6I6GXV7</accession>
<evidence type="ECO:0000256" key="7">
    <source>
        <dbReference type="PIRSR" id="PIRSR602481-1"/>
    </source>
</evidence>
<dbReference type="GO" id="GO:1900376">
    <property type="term" value="P:regulation of secondary metabolite biosynthetic process"/>
    <property type="evidence" value="ECO:0007669"/>
    <property type="project" value="TreeGrafter"/>
</dbReference>
<evidence type="ECO:0000313" key="9">
    <source>
        <dbReference type="EMBL" id="QGW29919.1"/>
    </source>
</evidence>
<dbReference type="Proteomes" id="UP000426027">
    <property type="component" value="Chromosome"/>
</dbReference>
<evidence type="ECO:0000256" key="4">
    <source>
        <dbReference type="ARBA" id="ARBA00023015"/>
    </source>
</evidence>
<dbReference type="InterPro" id="IPR002481">
    <property type="entry name" value="FUR"/>
</dbReference>
<dbReference type="AlphaFoldDB" id="A0A6I6GXV7"/>
<name>A0A6I6GXV7_9BACT</name>
<dbReference type="InterPro" id="IPR043135">
    <property type="entry name" value="Fur_C"/>
</dbReference>
<feature type="binding site" evidence="7">
    <location>
        <position position="98"/>
    </location>
    <ligand>
        <name>Zn(2+)</name>
        <dbReference type="ChEBI" id="CHEBI:29105"/>
    </ligand>
</feature>
<feature type="binding site" evidence="8">
    <location>
        <position position="89"/>
    </location>
    <ligand>
        <name>Fe cation</name>
        <dbReference type="ChEBI" id="CHEBI:24875"/>
    </ligand>
</feature>
<keyword evidence="4" id="KW-0805">Transcription regulation</keyword>
<organism evidence="9 10">
    <name type="scientific">Phnomibacter ginsenosidimutans</name>
    <dbReference type="NCBI Taxonomy" id="2676868"/>
    <lineage>
        <taxon>Bacteria</taxon>
        <taxon>Pseudomonadati</taxon>
        <taxon>Bacteroidota</taxon>
        <taxon>Chitinophagia</taxon>
        <taxon>Chitinophagales</taxon>
        <taxon>Chitinophagaceae</taxon>
        <taxon>Phnomibacter</taxon>
    </lineage>
</organism>
<keyword evidence="10" id="KW-1185">Reference proteome</keyword>
<keyword evidence="8" id="KW-0408">Iron</keyword>
<dbReference type="GO" id="GO:0045892">
    <property type="term" value="P:negative regulation of DNA-templated transcription"/>
    <property type="evidence" value="ECO:0007669"/>
    <property type="project" value="TreeGrafter"/>
</dbReference>
<reference evidence="9 10" key="1">
    <citation type="submission" date="2019-11" db="EMBL/GenBank/DDBJ databases">
        <authorList>
            <person name="Im W.T."/>
        </authorList>
    </citation>
    <scope>NUCLEOTIDE SEQUENCE [LARGE SCALE GENOMIC DNA]</scope>
    <source>
        <strain evidence="9 10">SB-02</strain>
    </source>
</reference>
<dbReference type="GO" id="GO:0000976">
    <property type="term" value="F:transcription cis-regulatory region binding"/>
    <property type="evidence" value="ECO:0007669"/>
    <property type="project" value="TreeGrafter"/>
</dbReference>
<evidence type="ECO:0000256" key="2">
    <source>
        <dbReference type="ARBA" id="ARBA00022491"/>
    </source>
</evidence>
<keyword evidence="7" id="KW-0479">Metal-binding</keyword>
<gene>
    <name evidence="9" type="ORF">GLV81_18950</name>
</gene>
<keyword evidence="5" id="KW-0238">DNA-binding</keyword>
<comment type="cofactor">
    <cofactor evidence="8">
        <name>Mn(2+)</name>
        <dbReference type="ChEBI" id="CHEBI:29035"/>
    </cofactor>
    <cofactor evidence="8">
        <name>Fe(2+)</name>
        <dbReference type="ChEBI" id="CHEBI:29033"/>
    </cofactor>
    <text evidence="8">Binds 1 Mn(2+) or Fe(2+) ion per subunit.</text>
</comment>
<dbReference type="PANTHER" id="PTHR33202:SF22">
    <property type="entry name" value="HYDROGEN PEROXIDE SENSITIVE REPRESSOR"/>
    <property type="match status" value="1"/>
</dbReference>
<dbReference type="SUPFAM" id="SSF46785">
    <property type="entry name" value="Winged helix' DNA-binding domain"/>
    <property type="match status" value="1"/>
</dbReference>
<dbReference type="RefSeq" id="WP_157480599.1">
    <property type="nucleotide sequence ID" value="NZ_CP046566.1"/>
</dbReference>
<keyword evidence="3 7" id="KW-0862">Zinc</keyword>
<dbReference type="Gene3D" id="3.30.1490.190">
    <property type="match status" value="1"/>
</dbReference>
<evidence type="ECO:0000256" key="8">
    <source>
        <dbReference type="PIRSR" id="PIRSR602481-2"/>
    </source>
</evidence>
<dbReference type="KEGG" id="fls:GLV81_18950"/>
<sequence>MKDATVDILKRNSLSVTESRRNILQLFLQQNASALRHADIEQSLQSIDRVTIYRTLQAFAEKGIIHSIPGSDGAARYALCKDGCADGHHHDDHVHFVCTRCGATQCLDDVHVPFVRMPEGFEASKTEMVVSGICSKCRS</sequence>
<comment type="cofactor">
    <cofactor evidence="7">
        <name>Zn(2+)</name>
        <dbReference type="ChEBI" id="CHEBI:29105"/>
    </cofactor>
    <text evidence="7">Binds 1 zinc ion per subunit.</text>
</comment>
<dbReference type="GO" id="GO:0003700">
    <property type="term" value="F:DNA-binding transcription factor activity"/>
    <property type="evidence" value="ECO:0007669"/>
    <property type="project" value="InterPro"/>
</dbReference>
<evidence type="ECO:0000256" key="1">
    <source>
        <dbReference type="ARBA" id="ARBA00007957"/>
    </source>
</evidence>
<evidence type="ECO:0000313" key="10">
    <source>
        <dbReference type="Proteomes" id="UP000426027"/>
    </source>
</evidence>
<dbReference type="Pfam" id="PF01475">
    <property type="entry name" value="FUR"/>
    <property type="match status" value="1"/>
</dbReference>
<evidence type="ECO:0000256" key="6">
    <source>
        <dbReference type="ARBA" id="ARBA00023163"/>
    </source>
</evidence>
<dbReference type="GO" id="GO:0008270">
    <property type="term" value="F:zinc ion binding"/>
    <property type="evidence" value="ECO:0007669"/>
    <property type="project" value="TreeGrafter"/>
</dbReference>
<protein>
    <submittedName>
        <fullName evidence="9">Transcriptional repressor</fullName>
    </submittedName>
</protein>
<evidence type="ECO:0000256" key="5">
    <source>
        <dbReference type="ARBA" id="ARBA00023125"/>
    </source>
</evidence>
<feature type="binding site" evidence="8">
    <location>
        <position position="91"/>
    </location>
    <ligand>
        <name>Fe cation</name>
        <dbReference type="ChEBI" id="CHEBI:24875"/>
    </ligand>
</feature>
<feature type="binding site" evidence="7">
    <location>
        <position position="134"/>
    </location>
    <ligand>
        <name>Zn(2+)</name>
        <dbReference type="ChEBI" id="CHEBI:29105"/>
    </ligand>
</feature>
<evidence type="ECO:0000256" key="3">
    <source>
        <dbReference type="ARBA" id="ARBA00022833"/>
    </source>
</evidence>
<comment type="similarity">
    <text evidence="1">Belongs to the Fur family.</text>
</comment>
<feature type="binding site" evidence="7">
    <location>
        <position position="101"/>
    </location>
    <ligand>
        <name>Zn(2+)</name>
        <dbReference type="ChEBI" id="CHEBI:29105"/>
    </ligand>
</feature>
<dbReference type="InterPro" id="IPR036388">
    <property type="entry name" value="WH-like_DNA-bd_sf"/>
</dbReference>
<dbReference type="Gene3D" id="1.10.10.10">
    <property type="entry name" value="Winged helix-like DNA-binding domain superfamily/Winged helix DNA-binding domain"/>
    <property type="match status" value="1"/>
</dbReference>
<keyword evidence="6" id="KW-0804">Transcription</keyword>